<evidence type="ECO:0000313" key="3">
    <source>
        <dbReference type="Proteomes" id="UP001353858"/>
    </source>
</evidence>
<dbReference type="GO" id="GO:0042138">
    <property type="term" value="P:meiotic DNA double-strand break formation"/>
    <property type="evidence" value="ECO:0007669"/>
    <property type="project" value="TreeGrafter"/>
</dbReference>
<dbReference type="GO" id="GO:0007095">
    <property type="term" value="P:mitotic G2 DNA damage checkpoint signaling"/>
    <property type="evidence" value="ECO:0007669"/>
    <property type="project" value="TreeGrafter"/>
</dbReference>
<dbReference type="PANTHER" id="PTHR10139:SF1">
    <property type="entry name" value="DOUBLE-STRAND BREAK REPAIR PROTEIN MRE11"/>
    <property type="match status" value="1"/>
</dbReference>
<dbReference type="InterPro" id="IPR029052">
    <property type="entry name" value="Metallo-depent_PP-like"/>
</dbReference>
<evidence type="ECO:0000313" key="2">
    <source>
        <dbReference type="EMBL" id="KAK4874392.1"/>
    </source>
</evidence>
<comment type="caution">
    <text evidence="2">The sequence shown here is derived from an EMBL/GenBank/DDBJ whole genome shotgun (WGS) entry which is preliminary data.</text>
</comment>
<organism evidence="2 3">
    <name type="scientific">Aquatica leii</name>
    <dbReference type="NCBI Taxonomy" id="1421715"/>
    <lineage>
        <taxon>Eukaryota</taxon>
        <taxon>Metazoa</taxon>
        <taxon>Ecdysozoa</taxon>
        <taxon>Arthropoda</taxon>
        <taxon>Hexapoda</taxon>
        <taxon>Insecta</taxon>
        <taxon>Pterygota</taxon>
        <taxon>Neoptera</taxon>
        <taxon>Endopterygota</taxon>
        <taxon>Coleoptera</taxon>
        <taxon>Polyphaga</taxon>
        <taxon>Elateriformia</taxon>
        <taxon>Elateroidea</taxon>
        <taxon>Lampyridae</taxon>
        <taxon>Luciolinae</taxon>
        <taxon>Aquatica</taxon>
    </lineage>
</organism>
<reference evidence="3" key="1">
    <citation type="submission" date="2023-01" db="EMBL/GenBank/DDBJ databases">
        <title>Key to firefly adult light organ development and bioluminescence: homeobox transcription factors regulate luciferase expression and transportation to peroxisome.</title>
        <authorList>
            <person name="Fu X."/>
        </authorList>
    </citation>
    <scope>NUCLEOTIDE SEQUENCE [LARGE SCALE GENOMIC DNA]</scope>
</reference>
<keyword evidence="1" id="KW-1133">Transmembrane helix</keyword>
<name>A0AAN7P0G6_9COLE</name>
<dbReference type="GO" id="GO:0031573">
    <property type="term" value="P:mitotic intra-S DNA damage checkpoint signaling"/>
    <property type="evidence" value="ECO:0007669"/>
    <property type="project" value="TreeGrafter"/>
</dbReference>
<dbReference type="EMBL" id="JARPUR010000006">
    <property type="protein sequence ID" value="KAK4874392.1"/>
    <property type="molecule type" value="Genomic_DNA"/>
</dbReference>
<feature type="transmembrane region" description="Helical" evidence="1">
    <location>
        <begin position="75"/>
        <end position="97"/>
    </location>
</feature>
<dbReference type="Proteomes" id="UP001353858">
    <property type="component" value="Unassembled WGS sequence"/>
</dbReference>
<dbReference type="Gene3D" id="3.60.21.10">
    <property type="match status" value="1"/>
</dbReference>
<dbReference type="AlphaFoldDB" id="A0AAN7P0G6"/>
<dbReference type="PANTHER" id="PTHR10139">
    <property type="entry name" value="DOUBLE-STRAND BREAK REPAIR PROTEIN MRE11"/>
    <property type="match status" value="1"/>
</dbReference>
<dbReference type="GO" id="GO:0006303">
    <property type="term" value="P:double-strand break repair via nonhomologous end joining"/>
    <property type="evidence" value="ECO:0007669"/>
    <property type="project" value="TreeGrafter"/>
</dbReference>
<protein>
    <submittedName>
        <fullName evidence="2">Uncharacterized protein</fullName>
    </submittedName>
</protein>
<accession>A0AAN7P0G6</accession>
<dbReference type="GO" id="GO:0000724">
    <property type="term" value="P:double-strand break repair via homologous recombination"/>
    <property type="evidence" value="ECO:0007669"/>
    <property type="project" value="TreeGrafter"/>
</dbReference>
<keyword evidence="3" id="KW-1185">Reference proteome</keyword>
<keyword evidence="1" id="KW-0812">Transmembrane</keyword>
<gene>
    <name evidence="2" type="ORF">RN001_013752</name>
</gene>
<proteinExistence type="predicted"/>
<evidence type="ECO:0000256" key="1">
    <source>
        <dbReference type="SAM" id="Phobius"/>
    </source>
</evidence>
<sequence>MNALPEDTFKIIIATDNHLAYTEKYASLIIFLGIDQCSPIVNYEDLNLIVSILVFTIHGNHNDLRGNKQISVLDILAALSLLNYTLAFAMILITNFVEKQIDETVNVIVEMDSEINKSTAAIQTLCDQRIKETEEGIAETAGLLKDLGRGAHWRNLFHEMGFKKPVSCTLKQRFFIRLWWWV</sequence>
<dbReference type="GO" id="GO:0035861">
    <property type="term" value="C:site of double-strand break"/>
    <property type="evidence" value="ECO:0007669"/>
    <property type="project" value="TreeGrafter"/>
</dbReference>
<dbReference type="GO" id="GO:0000723">
    <property type="term" value="P:telomere maintenance"/>
    <property type="evidence" value="ECO:0007669"/>
    <property type="project" value="TreeGrafter"/>
</dbReference>
<dbReference type="GO" id="GO:0030870">
    <property type="term" value="C:Mre11 complex"/>
    <property type="evidence" value="ECO:0007669"/>
    <property type="project" value="TreeGrafter"/>
</dbReference>
<dbReference type="GO" id="GO:0000014">
    <property type="term" value="F:single-stranded DNA endodeoxyribonuclease activity"/>
    <property type="evidence" value="ECO:0007669"/>
    <property type="project" value="TreeGrafter"/>
</dbReference>
<dbReference type="GO" id="GO:0097552">
    <property type="term" value="P:mitochondrial double-strand break repair via homologous recombination"/>
    <property type="evidence" value="ECO:0007669"/>
    <property type="project" value="TreeGrafter"/>
</dbReference>
<keyword evidence="1" id="KW-0472">Membrane</keyword>